<dbReference type="AlphaFoldDB" id="A0A0D3FBS3"/>
<organism evidence="1">
    <name type="scientific">Oryza barthii</name>
    <dbReference type="NCBI Taxonomy" id="65489"/>
    <lineage>
        <taxon>Eukaryota</taxon>
        <taxon>Viridiplantae</taxon>
        <taxon>Streptophyta</taxon>
        <taxon>Embryophyta</taxon>
        <taxon>Tracheophyta</taxon>
        <taxon>Spermatophyta</taxon>
        <taxon>Magnoliopsida</taxon>
        <taxon>Liliopsida</taxon>
        <taxon>Poales</taxon>
        <taxon>Poaceae</taxon>
        <taxon>BOP clade</taxon>
        <taxon>Oryzoideae</taxon>
        <taxon>Oryzeae</taxon>
        <taxon>Oryzinae</taxon>
        <taxon>Oryza</taxon>
    </lineage>
</organism>
<dbReference type="Proteomes" id="UP000026960">
    <property type="component" value="Chromosome 2"/>
</dbReference>
<sequence length="418" mass="46230">MVVDDGEQRACTAAAGDGDGGGDDHLSGLPDDVLLDILEKVVMDGDAHAAARTCILSRWWRHLPWHDITTVSLDVDDFIPDKENACRPVLQVHYRRATDNLAAALASFLAAPPSKRAIDKLHLKLVLTTDDDRVHRVGALVGDAFDTGRVKAGAVELEILAESACAFVDDDDEEQKRLMLGNGRRFTRLRRACPGAFRSLARLTVHNLWFDGGDTVATITHLLHGCPALEYLDMFYCGFVPFSVMTIDAPPESRLATLVFDQCHAAGVELVNAPKLKEFYYGWVDGEPAVSYGGTPSLKGITLENFYDEEHNDGVVYDFKWKLSKLIPENPGQLERLCIKSFGTKTDNHVCSAEWRKRWPSPPARQPSPGFKHHHLAELRIRRAFGVAIDLPFARMAMEVAVNLELLAMGVESLECDG</sequence>
<dbReference type="Gramene" id="OBART02G36450.1">
    <property type="protein sequence ID" value="OBART02G36450.1"/>
    <property type="gene ID" value="OBART02G36450"/>
</dbReference>
<dbReference type="HOGENOM" id="CLU_024168_2_1_1"/>
<keyword evidence="2" id="KW-1185">Reference proteome</keyword>
<dbReference type="PANTHER" id="PTHR35545:SF33">
    <property type="entry name" value="FBD DOMAIN-CONTAINING PROTEIN"/>
    <property type="match status" value="1"/>
</dbReference>
<accession>A0A0D3FBS3</accession>
<reference evidence="1" key="1">
    <citation type="journal article" date="2009" name="Rice">
        <title>De Novo Next Generation Sequencing of Plant Genomes.</title>
        <authorList>
            <person name="Rounsley S."/>
            <person name="Marri P.R."/>
            <person name="Yu Y."/>
            <person name="He R."/>
            <person name="Sisneros N."/>
            <person name="Goicoechea J.L."/>
            <person name="Lee S.J."/>
            <person name="Angelova A."/>
            <person name="Kudrna D."/>
            <person name="Luo M."/>
            <person name="Affourtit J."/>
            <person name="Desany B."/>
            <person name="Knight J."/>
            <person name="Niazi F."/>
            <person name="Egholm M."/>
            <person name="Wing R.A."/>
        </authorList>
    </citation>
    <scope>NUCLEOTIDE SEQUENCE [LARGE SCALE GENOMIC DNA]</scope>
    <source>
        <strain evidence="1">cv. IRGC 105608</strain>
    </source>
</reference>
<reference evidence="1" key="2">
    <citation type="submission" date="2015-03" db="UniProtKB">
        <authorList>
            <consortium name="EnsemblPlants"/>
        </authorList>
    </citation>
    <scope>IDENTIFICATION</scope>
</reference>
<proteinExistence type="predicted"/>
<dbReference type="PaxDb" id="65489-OBART02G36450.1"/>
<dbReference type="InterPro" id="IPR036047">
    <property type="entry name" value="F-box-like_dom_sf"/>
</dbReference>
<dbReference type="EnsemblPlants" id="OBART02G36450.1">
    <property type="protein sequence ID" value="OBART02G36450.1"/>
    <property type="gene ID" value="OBART02G36450"/>
</dbReference>
<evidence type="ECO:0008006" key="3">
    <source>
        <dbReference type="Google" id="ProtNLM"/>
    </source>
</evidence>
<name>A0A0D3FBS3_9ORYZ</name>
<dbReference type="SUPFAM" id="SSF81383">
    <property type="entry name" value="F-box domain"/>
    <property type="match status" value="1"/>
</dbReference>
<evidence type="ECO:0000313" key="1">
    <source>
        <dbReference type="EnsemblPlants" id="OBART02G36450.1"/>
    </source>
</evidence>
<protein>
    <recommendedName>
        <fullName evidence="3">F-box domain-containing protein</fullName>
    </recommendedName>
</protein>
<dbReference type="PANTHER" id="PTHR35545">
    <property type="entry name" value="F-BOX DOMAIN-CONTAINING PROTEIN"/>
    <property type="match status" value="1"/>
</dbReference>
<evidence type="ECO:0000313" key="2">
    <source>
        <dbReference type="Proteomes" id="UP000026960"/>
    </source>
</evidence>